<evidence type="ECO:0000256" key="1">
    <source>
        <dbReference type="ARBA" id="ARBA00022821"/>
    </source>
</evidence>
<organism evidence="4 5">
    <name type="scientific">Quercus lobata</name>
    <name type="common">Valley oak</name>
    <dbReference type="NCBI Taxonomy" id="97700"/>
    <lineage>
        <taxon>Eukaryota</taxon>
        <taxon>Viridiplantae</taxon>
        <taxon>Streptophyta</taxon>
        <taxon>Embryophyta</taxon>
        <taxon>Tracheophyta</taxon>
        <taxon>Spermatophyta</taxon>
        <taxon>Magnoliopsida</taxon>
        <taxon>eudicotyledons</taxon>
        <taxon>Gunneridae</taxon>
        <taxon>Pentapetalae</taxon>
        <taxon>rosids</taxon>
        <taxon>fabids</taxon>
        <taxon>Fagales</taxon>
        <taxon>Fagaceae</taxon>
        <taxon>Quercus</taxon>
    </lineage>
</organism>
<dbReference type="Gramene" id="QL01p027435:mrna">
    <property type="protein sequence ID" value="QL01p027435:mrna"/>
    <property type="gene ID" value="QL01p027435"/>
</dbReference>
<dbReference type="InterPro" id="IPR032675">
    <property type="entry name" value="LRR_dom_sf"/>
</dbReference>
<dbReference type="Pfam" id="PF23286">
    <property type="entry name" value="LRR_13"/>
    <property type="match status" value="1"/>
</dbReference>
<dbReference type="PANTHER" id="PTHR45752">
    <property type="entry name" value="LEUCINE-RICH REPEAT-CONTAINING"/>
    <property type="match status" value="1"/>
</dbReference>
<reference evidence="4" key="2">
    <citation type="submission" date="2021-01" db="UniProtKB">
        <authorList>
            <consortium name="EnsemblPlants"/>
        </authorList>
    </citation>
    <scope>IDENTIFICATION</scope>
</reference>
<dbReference type="Gene3D" id="3.80.10.10">
    <property type="entry name" value="Ribonuclease Inhibitor"/>
    <property type="match status" value="2"/>
</dbReference>
<dbReference type="InParanoid" id="A0A7N2KNX4"/>
<keyword evidence="1" id="KW-0611">Plant defense</keyword>
<evidence type="ECO:0000259" key="3">
    <source>
        <dbReference type="Pfam" id="PF23286"/>
    </source>
</evidence>
<keyword evidence="2" id="KW-0812">Transmembrane</keyword>
<accession>A0A7N2KNX4</accession>
<evidence type="ECO:0000313" key="5">
    <source>
        <dbReference type="Proteomes" id="UP000594261"/>
    </source>
</evidence>
<reference evidence="4 5" key="1">
    <citation type="journal article" date="2016" name="G3 (Bethesda)">
        <title>First Draft Assembly and Annotation of the Genome of a California Endemic Oak Quercus lobata Nee (Fagaceae).</title>
        <authorList>
            <person name="Sork V.L."/>
            <person name="Fitz-Gibbon S.T."/>
            <person name="Puiu D."/>
            <person name="Crepeau M."/>
            <person name="Gugger P.F."/>
            <person name="Sherman R."/>
            <person name="Stevens K."/>
            <person name="Langley C.H."/>
            <person name="Pellegrini M."/>
            <person name="Salzberg S.L."/>
        </authorList>
    </citation>
    <scope>NUCLEOTIDE SEQUENCE [LARGE SCALE GENOMIC DNA]</scope>
    <source>
        <strain evidence="4 5">cv. SW786</strain>
    </source>
</reference>
<feature type="transmembrane region" description="Helical" evidence="2">
    <location>
        <begin position="449"/>
        <end position="471"/>
    </location>
</feature>
<keyword evidence="5" id="KW-1185">Reference proteome</keyword>
<dbReference type="AlphaFoldDB" id="A0A7N2KNX4"/>
<evidence type="ECO:0000313" key="4">
    <source>
        <dbReference type="EnsemblPlants" id="QL01p027435:mrna"/>
    </source>
</evidence>
<protein>
    <recommendedName>
        <fullName evidence="3">Disease resistance protein RPS4B/Roq1-like leucine-rich repeats domain-containing protein</fullName>
    </recommendedName>
</protein>
<dbReference type="EMBL" id="LRBV02000001">
    <property type="status" value="NOT_ANNOTATED_CDS"/>
    <property type="molecule type" value="Genomic_DNA"/>
</dbReference>
<dbReference type="InterPro" id="IPR050715">
    <property type="entry name" value="LRR-SigEffector_domain"/>
</dbReference>
<dbReference type="Proteomes" id="UP000594261">
    <property type="component" value="Chromosome 1"/>
</dbReference>
<dbReference type="SUPFAM" id="SSF52058">
    <property type="entry name" value="L domain-like"/>
    <property type="match status" value="1"/>
</dbReference>
<dbReference type="EnsemblPlants" id="QL01p027435:mrna">
    <property type="protein sequence ID" value="QL01p027435:mrna"/>
    <property type="gene ID" value="QL01p027435"/>
</dbReference>
<evidence type="ECO:0000256" key="2">
    <source>
        <dbReference type="SAM" id="Phobius"/>
    </source>
</evidence>
<dbReference type="PANTHER" id="PTHR45752:SF195">
    <property type="entry name" value="LEUCINE-RICH REPEAT (LRR) FAMILY PROTEIN-RELATED"/>
    <property type="match status" value="1"/>
</dbReference>
<keyword evidence="2" id="KW-1133">Transmembrane helix</keyword>
<dbReference type="InterPro" id="IPR058546">
    <property type="entry name" value="RPS4B/Roq1-like_LRR"/>
</dbReference>
<sequence>MRELGELQKSVKAHWNLDAFSKLPNLKLLIIHGVHLPHGPKHLPNELVELRMCDTKIVRLWNGIKEDSLNLIAIPDVIGVPNLEKLDVKGCKNLIEIHPSIVVHKRLTHLNLEGCHNLNTLPSKFEMESLEILILSCCSKIKRIPEFMGNMISLSKLHLDRTAITKLPSSIAHLTNLASLHLRDCKNLVCLPSIICSFKLLEDVNLVGCSKLDNLPEDLWNLESLEELNVSGIALRELTSSIVLSRNLKRLSFRGFKESPPKVWNKLFSFNLMPHEEAKSYELVITFLSSENTFDGLPESIIQPSRLTHIYLRNCTRLRSLPQFPSSTWMVDGQSDIFFRMLSVVPQIEVRFDYLVFQCLELKKCGFRLVYEQDIKDIRYMMAHSSNNTCITPYKGMDVCHDFDNSVEAIKIKGSHDEYDGAGPRGEGRLGSSFDVPHSKKIERYIKDLWLMVTPIILTLIMVTLIARIVMKLTRDW</sequence>
<proteinExistence type="predicted"/>
<name>A0A7N2KNX4_QUELO</name>
<keyword evidence="2" id="KW-0472">Membrane</keyword>
<feature type="domain" description="Disease resistance protein RPS4B/Roq1-like leucine-rich repeats" evidence="3">
    <location>
        <begin position="128"/>
        <end position="214"/>
    </location>
</feature>